<dbReference type="OrthoDB" id="1930729at2759"/>
<gene>
    <name evidence="1" type="ORF">E6C27_scaffold773G00180</name>
</gene>
<reference evidence="1 2" key="1">
    <citation type="submission" date="2019-08" db="EMBL/GenBank/DDBJ databases">
        <title>Draft genome sequences of two oriental melons (Cucumis melo L. var makuwa).</title>
        <authorList>
            <person name="Kwon S.-Y."/>
        </authorList>
    </citation>
    <scope>NUCLEOTIDE SEQUENCE [LARGE SCALE GENOMIC DNA]</scope>
    <source>
        <strain evidence="2">cv. SW 3</strain>
        <tissue evidence="1">Leaf</tissue>
    </source>
</reference>
<dbReference type="EMBL" id="SSTE01010075">
    <property type="protein sequence ID" value="KAA0052824.1"/>
    <property type="molecule type" value="Genomic_DNA"/>
</dbReference>
<dbReference type="AlphaFoldDB" id="A0A5A7UBR4"/>
<name>A0A5A7UBR4_CUCMM</name>
<dbReference type="Proteomes" id="UP000321393">
    <property type="component" value="Unassembled WGS sequence"/>
</dbReference>
<comment type="caution">
    <text evidence="1">The sequence shown here is derived from an EMBL/GenBank/DDBJ whole genome shotgun (WGS) entry which is preliminary data.</text>
</comment>
<accession>A0A5A7UBR4</accession>
<organism evidence="1 2">
    <name type="scientific">Cucumis melo var. makuwa</name>
    <name type="common">Oriental melon</name>
    <dbReference type="NCBI Taxonomy" id="1194695"/>
    <lineage>
        <taxon>Eukaryota</taxon>
        <taxon>Viridiplantae</taxon>
        <taxon>Streptophyta</taxon>
        <taxon>Embryophyta</taxon>
        <taxon>Tracheophyta</taxon>
        <taxon>Spermatophyta</taxon>
        <taxon>Magnoliopsida</taxon>
        <taxon>eudicotyledons</taxon>
        <taxon>Gunneridae</taxon>
        <taxon>Pentapetalae</taxon>
        <taxon>rosids</taxon>
        <taxon>fabids</taxon>
        <taxon>Cucurbitales</taxon>
        <taxon>Cucurbitaceae</taxon>
        <taxon>Benincaseae</taxon>
        <taxon>Cucumis</taxon>
    </lineage>
</organism>
<sequence>MLIISFKLLDQKVSFGWEDYDTITKLRFRLRCLVQFEEDKRLRYLYVDNRSSMNRSELEKEYSTLTFESDEDVVKLLLFYFIELAMMEREMRQHTDSAMLGLMDDLEDLVSYD</sequence>
<protein>
    <submittedName>
        <fullName evidence="1">Ulp1-like peptidase</fullName>
    </submittedName>
</protein>
<evidence type="ECO:0000313" key="1">
    <source>
        <dbReference type="EMBL" id="KAA0052824.1"/>
    </source>
</evidence>
<proteinExistence type="predicted"/>
<evidence type="ECO:0000313" key="2">
    <source>
        <dbReference type="Proteomes" id="UP000321393"/>
    </source>
</evidence>